<sequence>MRGGCATTAAPARKRPDMVPDPGRDASKGGTLKAVLTALREQLIDPVFGPLGRLAWCRKQRRLLRGSDRSVVWVRGAAVEWAEWGARHGYFEVERMDGLSYLRVLGAPAA</sequence>
<dbReference type="Proteomes" id="UP000001935">
    <property type="component" value="Chromosome"/>
</dbReference>
<evidence type="ECO:0000256" key="1">
    <source>
        <dbReference type="SAM" id="MobiDB-lite"/>
    </source>
</evidence>
<feature type="compositionally biased region" description="Basic and acidic residues" evidence="1">
    <location>
        <begin position="14"/>
        <end position="27"/>
    </location>
</feature>
<feature type="region of interest" description="Disordered" evidence="1">
    <location>
        <begin position="1"/>
        <end position="28"/>
    </location>
</feature>
<dbReference type="STRING" id="290397.Adeh_3889"/>
<protein>
    <submittedName>
        <fullName evidence="2">Uncharacterized protein</fullName>
    </submittedName>
</protein>
<dbReference type="EMBL" id="CP000251">
    <property type="protein sequence ID" value="ABC83653.1"/>
    <property type="molecule type" value="Genomic_DNA"/>
</dbReference>
<proteinExistence type="predicted"/>
<dbReference type="HOGENOM" id="CLU_2393419_0_0_7"/>
<reference evidence="2" key="1">
    <citation type="submission" date="2006-01" db="EMBL/GenBank/DDBJ databases">
        <title>Complete sequence of Anaeromyxobacter dehalogenans 2CP-C.</title>
        <authorList>
            <consortium name="US DOE Joint Genome Institute"/>
            <person name="Copeland A."/>
            <person name="Lucas S."/>
            <person name="Lapidus A."/>
            <person name="Barry K."/>
            <person name="Detter J.C."/>
            <person name="Glavina T."/>
            <person name="Hammon N."/>
            <person name="Israni S."/>
            <person name="Pitluck S."/>
            <person name="Brettin T."/>
            <person name="Bruce D."/>
            <person name="Han C."/>
            <person name="Tapia R."/>
            <person name="Gilna P."/>
            <person name="Kiss H."/>
            <person name="Schmutz J."/>
            <person name="Larimer F."/>
            <person name="Land M."/>
            <person name="Kyrpides N."/>
            <person name="Anderson I."/>
            <person name="Sanford R.A."/>
            <person name="Ritalahti K.M."/>
            <person name="Thomas H.S."/>
            <person name="Kirby J.R."/>
            <person name="Zhulin I.B."/>
            <person name="Loeffler F.E."/>
            <person name="Richardson P."/>
        </authorList>
    </citation>
    <scope>NUCLEOTIDE SEQUENCE</scope>
    <source>
        <strain evidence="2">2CP-C</strain>
    </source>
</reference>
<name>Q2IGE4_ANADE</name>
<dbReference type="KEGG" id="ade:Adeh_3889"/>
<evidence type="ECO:0000313" key="2">
    <source>
        <dbReference type="EMBL" id="ABC83653.1"/>
    </source>
</evidence>
<gene>
    <name evidence="2" type="ordered locus">Adeh_3889</name>
</gene>
<evidence type="ECO:0000313" key="3">
    <source>
        <dbReference type="Proteomes" id="UP000001935"/>
    </source>
</evidence>
<accession>Q2IGE4</accession>
<dbReference type="AlphaFoldDB" id="Q2IGE4"/>
<organism evidence="2 3">
    <name type="scientific">Anaeromyxobacter dehalogenans (strain 2CP-C)</name>
    <dbReference type="NCBI Taxonomy" id="290397"/>
    <lineage>
        <taxon>Bacteria</taxon>
        <taxon>Pseudomonadati</taxon>
        <taxon>Myxococcota</taxon>
        <taxon>Myxococcia</taxon>
        <taxon>Myxococcales</taxon>
        <taxon>Cystobacterineae</taxon>
        <taxon>Anaeromyxobacteraceae</taxon>
        <taxon>Anaeromyxobacter</taxon>
    </lineage>
</organism>